<reference evidence="3" key="1">
    <citation type="journal article" date="2007" name="Plant Cell">
        <title>Dothideomycete-plant interactions illuminated by genome sequencing and EST analysis of the wheat pathogen Stagonospora nodorum.</title>
        <authorList>
            <person name="Hane J.K."/>
            <person name="Lowe R.G."/>
            <person name="Solomon P.S."/>
            <person name="Tan K.C."/>
            <person name="Schoch C.L."/>
            <person name="Spatafora J.W."/>
            <person name="Crous P.W."/>
            <person name="Kodira C."/>
            <person name="Birren B.W."/>
            <person name="Galagan J.E."/>
            <person name="Torriani S.F."/>
            <person name="McDonald B.A."/>
            <person name="Oliver R.P."/>
        </authorList>
    </citation>
    <scope>NUCLEOTIDE SEQUENCE [LARGE SCALE GENOMIC DNA]</scope>
    <source>
        <strain evidence="3">SN15 / ATCC MYA-4574 / FGSC 10173</strain>
    </source>
</reference>
<gene>
    <name evidence="2" type="ORF">SNOG_05501</name>
</gene>
<dbReference type="AlphaFoldDB" id="Q0URW3"/>
<dbReference type="Proteomes" id="UP000001055">
    <property type="component" value="Unassembled WGS sequence"/>
</dbReference>
<dbReference type="HOGENOM" id="CLU_2360448_0_0_1"/>
<name>Q0URW3_PHANO</name>
<evidence type="ECO:0000313" key="3">
    <source>
        <dbReference type="Proteomes" id="UP000001055"/>
    </source>
</evidence>
<evidence type="ECO:0000256" key="1">
    <source>
        <dbReference type="SAM" id="MobiDB-lite"/>
    </source>
</evidence>
<dbReference type="EMBL" id="CH445332">
    <property type="protein sequence ID" value="EAT86565.1"/>
    <property type="molecule type" value="Genomic_DNA"/>
</dbReference>
<dbReference type="RefSeq" id="XP_001795906.1">
    <property type="nucleotide sequence ID" value="XM_001795854.1"/>
</dbReference>
<dbReference type="KEGG" id="pno:SNOG_05501"/>
<sequence length="96" mass="10770">MSNHTQNITQLPSNPQYYTATTNLTPQRLGDSRTELSGFNVSRSISNTDLMYVYAPESWNSITLTTSTNSKTHMKTSEISAAEMPPHSLEAIENMW</sequence>
<feature type="region of interest" description="Disordered" evidence="1">
    <location>
        <begin position="1"/>
        <end position="31"/>
    </location>
</feature>
<dbReference type="InParanoid" id="Q0URW3"/>
<proteinExistence type="predicted"/>
<evidence type="ECO:0000313" key="2">
    <source>
        <dbReference type="EMBL" id="EAT86565.1"/>
    </source>
</evidence>
<organism evidence="2 3">
    <name type="scientific">Phaeosphaeria nodorum (strain SN15 / ATCC MYA-4574 / FGSC 10173)</name>
    <name type="common">Glume blotch fungus</name>
    <name type="synonym">Parastagonospora nodorum</name>
    <dbReference type="NCBI Taxonomy" id="321614"/>
    <lineage>
        <taxon>Eukaryota</taxon>
        <taxon>Fungi</taxon>
        <taxon>Dikarya</taxon>
        <taxon>Ascomycota</taxon>
        <taxon>Pezizomycotina</taxon>
        <taxon>Dothideomycetes</taxon>
        <taxon>Pleosporomycetidae</taxon>
        <taxon>Pleosporales</taxon>
        <taxon>Pleosporineae</taxon>
        <taxon>Phaeosphaeriaceae</taxon>
        <taxon>Parastagonospora</taxon>
    </lineage>
</organism>
<protein>
    <submittedName>
        <fullName evidence="2">Uncharacterized protein</fullName>
    </submittedName>
</protein>
<accession>Q0URW3</accession>
<dbReference type="GeneID" id="5972783"/>
<feature type="compositionally biased region" description="Polar residues" evidence="1">
    <location>
        <begin position="1"/>
        <end position="26"/>
    </location>
</feature>